<dbReference type="Gene3D" id="1.10.100.10">
    <property type="entry name" value="Insulin-like"/>
    <property type="match status" value="1"/>
</dbReference>
<evidence type="ECO:0000256" key="5">
    <source>
        <dbReference type="ARBA" id="ARBA00023157"/>
    </source>
</evidence>
<proteinExistence type="inferred from homology"/>
<evidence type="ECO:0000259" key="7">
    <source>
        <dbReference type="SMART" id="SM00078"/>
    </source>
</evidence>
<feature type="signal peptide" evidence="6">
    <location>
        <begin position="1"/>
        <end position="16"/>
    </location>
</feature>
<keyword evidence="4 6" id="KW-0732">Signal</keyword>
<evidence type="ECO:0000256" key="4">
    <source>
        <dbReference type="ARBA" id="ARBA00022729"/>
    </source>
</evidence>
<accession>A0ABQ7QSA4</accession>
<keyword evidence="9" id="KW-1185">Reference proteome</keyword>
<dbReference type="PANTHER" id="PTHR13647">
    <property type="entry name" value="INSULIN-LIKE PEPTIDE 2-RELATED"/>
    <property type="match status" value="1"/>
</dbReference>
<reference evidence="8 9" key="1">
    <citation type="submission" date="2021-06" db="EMBL/GenBank/DDBJ databases">
        <title>A haploid diamondback moth (Plutella xylostella L.) genome assembly resolves 31 chromosomes and identifies a diamide resistance mutation.</title>
        <authorList>
            <person name="Ward C.M."/>
            <person name="Perry K.D."/>
            <person name="Baker G."/>
            <person name="Powis K."/>
            <person name="Heckel D.G."/>
            <person name="Baxter S.W."/>
        </authorList>
    </citation>
    <scope>NUCLEOTIDE SEQUENCE [LARGE SCALE GENOMIC DNA]</scope>
    <source>
        <strain evidence="8 9">LV</strain>
        <tissue evidence="8">Single pupa</tissue>
    </source>
</reference>
<dbReference type="CDD" id="cd04366">
    <property type="entry name" value="IlGF_insulin_bombyxin_like"/>
    <property type="match status" value="1"/>
</dbReference>
<comment type="similarity">
    <text evidence="1">Belongs to the insulin family.</text>
</comment>
<evidence type="ECO:0000256" key="3">
    <source>
        <dbReference type="ARBA" id="ARBA00022685"/>
    </source>
</evidence>
<dbReference type="SUPFAM" id="SSF56994">
    <property type="entry name" value="Insulin-like"/>
    <property type="match status" value="1"/>
</dbReference>
<organism evidence="8 9">
    <name type="scientific">Plutella xylostella</name>
    <name type="common">Diamondback moth</name>
    <name type="synonym">Plutella maculipennis</name>
    <dbReference type="NCBI Taxonomy" id="51655"/>
    <lineage>
        <taxon>Eukaryota</taxon>
        <taxon>Metazoa</taxon>
        <taxon>Ecdysozoa</taxon>
        <taxon>Arthropoda</taxon>
        <taxon>Hexapoda</taxon>
        <taxon>Insecta</taxon>
        <taxon>Pterygota</taxon>
        <taxon>Neoptera</taxon>
        <taxon>Endopterygota</taxon>
        <taxon>Lepidoptera</taxon>
        <taxon>Glossata</taxon>
        <taxon>Ditrysia</taxon>
        <taxon>Yponomeutoidea</taxon>
        <taxon>Plutellidae</taxon>
        <taxon>Plutella</taxon>
    </lineage>
</organism>
<comment type="caution">
    <text evidence="8">The sequence shown here is derived from an EMBL/GenBank/DDBJ whole genome shotgun (WGS) entry which is preliminary data.</text>
</comment>
<keyword evidence="3" id="KW-0165">Cleavage on pair of basic residues</keyword>
<comment type="subunit">
    <text evidence="2">Heterodimer of a B chain and an A chain linked by two disulfide bonds.</text>
</comment>
<evidence type="ECO:0000256" key="1">
    <source>
        <dbReference type="ARBA" id="ARBA00009034"/>
    </source>
</evidence>
<sequence length="106" mass="11673">MKAAAVVLLLAVAAVAQDNGKVVLCGRRLAEARELLCFGSEPRKRSNMDNFITNSDEDKWSVDPEVSFSRQAALAGRWARGKRIIFGLVDECCNKPCAPNEILNYC</sequence>
<evidence type="ECO:0000313" key="8">
    <source>
        <dbReference type="EMBL" id="KAG7307943.1"/>
    </source>
</evidence>
<dbReference type="InterPro" id="IPR016179">
    <property type="entry name" value="Insulin-like"/>
</dbReference>
<evidence type="ECO:0000256" key="2">
    <source>
        <dbReference type="ARBA" id="ARBA00011207"/>
    </source>
</evidence>
<name>A0ABQ7QSA4_PLUXY</name>
<dbReference type="EMBL" id="JAHIBW010000009">
    <property type="protein sequence ID" value="KAG7307943.1"/>
    <property type="molecule type" value="Genomic_DNA"/>
</dbReference>
<keyword evidence="5" id="KW-1015">Disulfide bond</keyword>
<feature type="domain" description="Insulin-like" evidence="7">
    <location>
        <begin position="22"/>
        <end position="106"/>
    </location>
</feature>
<feature type="chain" id="PRO_5046969435" description="Insulin-like domain-containing protein" evidence="6">
    <location>
        <begin position="17"/>
        <end position="106"/>
    </location>
</feature>
<evidence type="ECO:0000256" key="6">
    <source>
        <dbReference type="SAM" id="SignalP"/>
    </source>
</evidence>
<dbReference type="Proteomes" id="UP000823941">
    <property type="component" value="Chromosome 9"/>
</dbReference>
<evidence type="ECO:0000313" key="9">
    <source>
        <dbReference type="Proteomes" id="UP000823941"/>
    </source>
</evidence>
<dbReference type="Pfam" id="PF00049">
    <property type="entry name" value="Insulin"/>
    <property type="match status" value="1"/>
</dbReference>
<protein>
    <recommendedName>
        <fullName evidence="7">Insulin-like domain-containing protein</fullName>
    </recommendedName>
</protein>
<dbReference type="InterPro" id="IPR022352">
    <property type="entry name" value="Ins/IGF/rlx"/>
</dbReference>
<dbReference type="SMART" id="SM00078">
    <property type="entry name" value="IlGF"/>
    <property type="match status" value="1"/>
</dbReference>
<gene>
    <name evidence="8" type="ORF">JYU34_006560</name>
</gene>
<dbReference type="InterPro" id="IPR036438">
    <property type="entry name" value="Insulin-like_sf"/>
</dbReference>
<dbReference type="PRINTS" id="PR00276">
    <property type="entry name" value="INSULINFAMLY"/>
</dbReference>
<dbReference type="PANTHER" id="PTHR13647:SF4">
    <property type="entry name" value="INSULIN-LIKE PEPTIDE 1-RELATED"/>
    <property type="match status" value="1"/>
</dbReference>